<dbReference type="PROSITE" id="PS51782">
    <property type="entry name" value="LYSM"/>
    <property type="match status" value="3"/>
</dbReference>
<dbReference type="Pfam" id="PF01476">
    <property type="entry name" value="LysM"/>
    <property type="match status" value="3"/>
</dbReference>
<evidence type="ECO:0000259" key="3">
    <source>
        <dbReference type="PROSITE" id="PS51782"/>
    </source>
</evidence>
<keyword evidence="5" id="KW-1185">Reference proteome</keyword>
<dbReference type="SUPFAM" id="SSF54106">
    <property type="entry name" value="LysM domain"/>
    <property type="match status" value="3"/>
</dbReference>
<dbReference type="AlphaFoldDB" id="A0AA43QTX1"/>
<feature type="compositionally biased region" description="Low complexity" evidence="1">
    <location>
        <begin position="74"/>
        <end position="97"/>
    </location>
</feature>
<dbReference type="CDD" id="cd00118">
    <property type="entry name" value="LysM"/>
    <property type="match status" value="3"/>
</dbReference>
<protein>
    <recommendedName>
        <fullName evidence="3">LysM domain-containing protein</fullName>
    </recommendedName>
</protein>
<evidence type="ECO:0000313" key="5">
    <source>
        <dbReference type="Proteomes" id="UP001161017"/>
    </source>
</evidence>
<feature type="chain" id="PRO_5041304290" description="LysM domain-containing protein" evidence="2">
    <location>
        <begin position="23"/>
        <end position="221"/>
    </location>
</feature>
<feature type="domain" description="LysM" evidence="3">
    <location>
        <begin position="157"/>
        <end position="202"/>
    </location>
</feature>
<dbReference type="PANTHER" id="PTHR33734:SF22">
    <property type="entry name" value="MEMBRANE-BOUND LYTIC MUREIN TRANSGLYCOSYLASE D"/>
    <property type="match status" value="1"/>
</dbReference>
<evidence type="ECO:0000256" key="1">
    <source>
        <dbReference type="SAM" id="MobiDB-lite"/>
    </source>
</evidence>
<dbReference type="Gene3D" id="3.10.350.10">
    <property type="entry name" value="LysM domain"/>
    <property type="match status" value="3"/>
</dbReference>
<feature type="domain" description="LysM" evidence="3">
    <location>
        <begin position="32"/>
        <end position="77"/>
    </location>
</feature>
<feature type="signal peptide" evidence="2">
    <location>
        <begin position="1"/>
        <end position="22"/>
    </location>
</feature>
<dbReference type="InterPro" id="IPR018392">
    <property type="entry name" value="LysM"/>
</dbReference>
<comment type="caution">
    <text evidence="4">The sequence shown here is derived from an EMBL/GenBank/DDBJ whole genome shotgun (WGS) entry which is preliminary data.</text>
</comment>
<dbReference type="Proteomes" id="UP001161017">
    <property type="component" value="Unassembled WGS sequence"/>
</dbReference>
<gene>
    <name evidence="4" type="ORF">OHK93_003790</name>
</gene>
<feature type="domain" description="LysM" evidence="3">
    <location>
        <begin position="96"/>
        <end position="141"/>
    </location>
</feature>
<organism evidence="4 5">
    <name type="scientific">Ramalina farinacea</name>
    <dbReference type="NCBI Taxonomy" id="258253"/>
    <lineage>
        <taxon>Eukaryota</taxon>
        <taxon>Fungi</taxon>
        <taxon>Dikarya</taxon>
        <taxon>Ascomycota</taxon>
        <taxon>Pezizomycotina</taxon>
        <taxon>Lecanoromycetes</taxon>
        <taxon>OSLEUM clade</taxon>
        <taxon>Lecanoromycetidae</taxon>
        <taxon>Lecanorales</taxon>
        <taxon>Lecanorineae</taxon>
        <taxon>Ramalinaceae</taxon>
        <taxon>Ramalina</taxon>
    </lineage>
</organism>
<dbReference type="PANTHER" id="PTHR33734">
    <property type="entry name" value="LYSM DOMAIN-CONTAINING GPI-ANCHORED PROTEIN 2"/>
    <property type="match status" value="1"/>
</dbReference>
<evidence type="ECO:0000313" key="4">
    <source>
        <dbReference type="EMBL" id="MDI1492576.1"/>
    </source>
</evidence>
<feature type="region of interest" description="Disordered" evidence="1">
    <location>
        <begin position="69"/>
        <end position="97"/>
    </location>
</feature>
<keyword evidence="2" id="KW-0732">Signal</keyword>
<dbReference type="InterPro" id="IPR036779">
    <property type="entry name" value="LysM_dom_sf"/>
</dbReference>
<dbReference type="EMBL" id="JAPUFD010000019">
    <property type="protein sequence ID" value="MDI1492576.1"/>
    <property type="molecule type" value="Genomic_DNA"/>
</dbReference>
<name>A0AA43QTX1_9LECA</name>
<evidence type="ECO:0000256" key="2">
    <source>
        <dbReference type="SAM" id="SignalP"/>
    </source>
</evidence>
<dbReference type="SMART" id="SM00257">
    <property type="entry name" value="LysM"/>
    <property type="match status" value="3"/>
</dbReference>
<accession>A0AA43QTX1</accession>
<proteinExistence type="predicted"/>
<reference evidence="4" key="1">
    <citation type="journal article" date="2023" name="Genome Biol. Evol.">
        <title>First Whole Genome Sequence and Flow Cytometry Genome Size Data for the Lichen-Forming Fungus Ramalina farinacea (Ascomycota).</title>
        <authorList>
            <person name="Llewellyn T."/>
            <person name="Mian S."/>
            <person name="Hill R."/>
            <person name="Leitch I.J."/>
            <person name="Gaya E."/>
        </authorList>
    </citation>
    <scope>NUCLEOTIDE SEQUENCE</scope>
    <source>
        <strain evidence="4">LIQ254RAFAR</strain>
    </source>
</reference>
<sequence length="221" mass="22441">MPFMTRLVGALHFFTLLLICRTAPIANNTIPATYKVVSGDSLSAISTRFNSTLQALEACNPQVTNPDLIQPGQLLSLPQPSPSSQTTNSSSSSSKQTYTVIGGDTLSAIASKNNIPLDKLEAANPQITNPASIVPGQVINLSSSSSSSSSGASSAPGKYTVVQGDNLTSIAGKLNTTLAALEAANPSIKDFNSIVPGQVLNTPAAAGVTAAQAAGSCGKLP</sequence>